<dbReference type="PANTHER" id="PTHR10322">
    <property type="entry name" value="DNA POLYMERASE CATALYTIC SUBUNIT"/>
    <property type="match status" value="1"/>
</dbReference>
<evidence type="ECO:0000256" key="8">
    <source>
        <dbReference type="SAM" id="MobiDB-lite"/>
    </source>
</evidence>
<dbReference type="InterPro" id="IPR006172">
    <property type="entry name" value="DNA-dir_DNA_pol_B"/>
</dbReference>
<evidence type="ECO:0000313" key="11">
    <source>
        <dbReference type="EMBL" id="AKB75848.1"/>
    </source>
</evidence>
<dbReference type="STRING" id="1434111.MSLAZ_2587"/>
<dbReference type="PATRIC" id="fig|1434111.4.peg.3427"/>
<dbReference type="InterPro" id="IPR006133">
    <property type="entry name" value="DNA-dir_DNA_pol_B_exonuc"/>
</dbReference>
<evidence type="ECO:0000256" key="4">
    <source>
        <dbReference type="ARBA" id="ARBA00022932"/>
    </source>
</evidence>
<dbReference type="EMBL" id="CP009515">
    <property type="protein sequence ID" value="AKB75848.1"/>
    <property type="molecule type" value="Genomic_DNA"/>
</dbReference>
<comment type="catalytic activity">
    <reaction evidence="6 7">
        <text>DNA(n) + a 2'-deoxyribonucleoside 5'-triphosphate = DNA(n+1) + diphosphate</text>
        <dbReference type="Rhea" id="RHEA:22508"/>
        <dbReference type="Rhea" id="RHEA-COMP:17339"/>
        <dbReference type="Rhea" id="RHEA-COMP:17340"/>
        <dbReference type="ChEBI" id="CHEBI:33019"/>
        <dbReference type="ChEBI" id="CHEBI:61560"/>
        <dbReference type="ChEBI" id="CHEBI:173112"/>
        <dbReference type="EC" id="2.7.7.7"/>
    </reaction>
</comment>
<evidence type="ECO:0000259" key="9">
    <source>
        <dbReference type="Pfam" id="PF00136"/>
    </source>
</evidence>
<dbReference type="Gene3D" id="1.10.132.60">
    <property type="entry name" value="DNA polymerase family B, C-terminal domain"/>
    <property type="match status" value="1"/>
</dbReference>
<keyword evidence="4 7" id="KW-0239">DNA-directed DNA polymerase</keyword>
<dbReference type="GeneID" id="24807432"/>
<dbReference type="SMART" id="SM00486">
    <property type="entry name" value="POLBc"/>
    <property type="match status" value="1"/>
</dbReference>
<evidence type="ECO:0000259" key="10">
    <source>
        <dbReference type="Pfam" id="PF03104"/>
    </source>
</evidence>
<keyword evidence="12" id="KW-1185">Reference proteome</keyword>
<dbReference type="InterPro" id="IPR043502">
    <property type="entry name" value="DNA/RNA_pol_sf"/>
</dbReference>
<evidence type="ECO:0000256" key="7">
    <source>
        <dbReference type="RuleBase" id="RU000442"/>
    </source>
</evidence>
<evidence type="ECO:0000256" key="1">
    <source>
        <dbReference type="ARBA" id="ARBA00005755"/>
    </source>
</evidence>
<accession>A0A0E3S9J9</accession>
<dbReference type="CDD" id="cd05160">
    <property type="entry name" value="DEDDy_DNA_polB_exo"/>
    <property type="match status" value="1"/>
</dbReference>
<dbReference type="Gene3D" id="3.30.342.10">
    <property type="entry name" value="DNA Polymerase, chain B, domain 1"/>
    <property type="match status" value="1"/>
</dbReference>
<feature type="domain" description="DNA-directed DNA polymerase family B multifunctional" evidence="9">
    <location>
        <begin position="417"/>
        <end position="867"/>
    </location>
</feature>
<evidence type="ECO:0000313" key="12">
    <source>
        <dbReference type="Proteomes" id="UP000033072"/>
    </source>
</evidence>
<dbReference type="GO" id="GO:0003887">
    <property type="term" value="F:DNA-directed DNA polymerase activity"/>
    <property type="evidence" value="ECO:0007669"/>
    <property type="project" value="UniProtKB-KW"/>
</dbReference>
<dbReference type="GO" id="GO:0006261">
    <property type="term" value="P:DNA-templated DNA replication"/>
    <property type="evidence" value="ECO:0007669"/>
    <property type="project" value="TreeGrafter"/>
</dbReference>
<sequence length="935" mass="105762">MPMDFQILDADYQIVNGSGPVIRLFGRGADGKSVCCFVPDFEPYFYLKASGDLHAVARLIKDTFEQVQKVEIVKKFEPVGYQKTKKEILRITTRLPRDVPEIRDEILKIRDVLGAEGDWQIYESDILFRNRFLIDRDLGGMVWVSVEGKSVEPPRYFRTGPAGSSLRENFACDSAILASGLKRVESLAIAPLKYLAFDIECLPHDGGMPSPDVSPIIMISFSFEPAYNGHKTLILLAKPAAGMDGDVIPCRDETEMLNRFFEIICEYDPDIVAGYNHQDFDIPYITDRVKTLIAKGEVINPVVGRDGSQMGYRRFGLITRTELKGRVVVDALPLIRRAFSLKQYTLRVVSKELLNREKLDVAPMEMEEYWNDSGDKFKKFVDYSRRDSELAMELVLELRLLDKYIALAQVSGSLLQEIVDGGQTSMVENLLLREFRRKDRVILPKPGDELSSERYDMSSDLKGGEVLEPKKGLLENVLILDYKSLYPTIMMAHNLCYTTVVNRDRPDGETIKPPSGGEFVPPEVFRGIVPSILEDLLNQRGDTKKRMKRASDENECRVLDATQLALKILLNSFYGYSGYARARLYSLTLANAVTSFGRSNILNTREIINNTIGKIVLRGSAALLLEEAGELSSQDKIVELSVAYGDTDSVFVHCRSGGDISLEEISLVGNRLSEIVSASLPDPMELEFESVAKRALLIAKKRYALWLFEPKNSGWENKIKVKGMETVRRDWCELTSITLNRVLELVLIEGDVDQAVEHVRKVVNDVRNLDPGRDAELIEKLVLTRTLTRKPDSYKNKQPHLTVVENLRTRTGIMPSIGTRIPFVIIAGKGLFVERAEDPDYVREHNVSIDVDYYIKKQILPPVERILGVFGVKMSSLDFDSKQKGLFDFEVNKPEVKTQEKEKASSQKELEGMVQEEKLQCPENGRVEQRSLFDF</sequence>
<name>A0A0E3S9J9_9EURY</name>
<keyword evidence="3 7" id="KW-0548">Nucleotidyltransferase</keyword>
<dbReference type="Gene3D" id="1.10.287.690">
    <property type="entry name" value="Helix hairpin bin"/>
    <property type="match status" value="1"/>
</dbReference>
<dbReference type="EC" id="2.7.7.7" evidence="7"/>
<evidence type="ECO:0000256" key="6">
    <source>
        <dbReference type="ARBA" id="ARBA00049244"/>
    </source>
</evidence>
<dbReference type="GO" id="GO:0000166">
    <property type="term" value="F:nucleotide binding"/>
    <property type="evidence" value="ECO:0007669"/>
    <property type="project" value="InterPro"/>
</dbReference>
<gene>
    <name evidence="11" type="ORF">MSLAZ_2587</name>
</gene>
<dbReference type="PANTHER" id="PTHR10322:SF23">
    <property type="entry name" value="DNA POLYMERASE DELTA CATALYTIC SUBUNIT"/>
    <property type="match status" value="1"/>
</dbReference>
<dbReference type="InterPro" id="IPR036397">
    <property type="entry name" value="RNaseH_sf"/>
</dbReference>
<dbReference type="SUPFAM" id="SSF56672">
    <property type="entry name" value="DNA/RNA polymerases"/>
    <property type="match status" value="1"/>
</dbReference>
<protein>
    <recommendedName>
        <fullName evidence="7">DNA polymerase</fullName>
        <ecNumber evidence="7">2.7.7.7</ecNumber>
    </recommendedName>
</protein>
<dbReference type="Gene3D" id="3.30.420.10">
    <property type="entry name" value="Ribonuclease H-like superfamily/Ribonuclease H"/>
    <property type="match status" value="1"/>
</dbReference>
<dbReference type="InterPro" id="IPR006134">
    <property type="entry name" value="DNA-dir_DNA_pol_B_multi_dom"/>
</dbReference>
<dbReference type="KEGG" id="mls:MSLAZ_2587"/>
<dbReference type="GO" id="GO:0003677">
    <property type="term" value="F:DNA binding"/>
    <property type="evidence" value="ECO:0007669"/>
    <property type="project" value="UniProtKB-KW"/>
</dbReference>
<evidence type="ECO:0000256" key="2">
    <source>
        <dbReference type="ARBA" id="ARBA00022679"/>
    </source>
</evidence>
<dbReference type="SUPFAM" id="SSF53098">
    <property type="entry name" value="Ribonuclease H-like"/>
    <property type="match status" value="1"/>
</dbReference>
<dbReference type="Pfam" id="PF00136">
    <property type="entry name" value="DNA_pol_B"/>
    <property type="match status" value="1"/>
</dbReference>
<dbReference type="InterPro" id="IPR012337">
    <property type="entry name" value="RNaseH-like_sf"/>
</dbReference>
<dbReference type="AlphaFoldDB" id="A0A0E3S9J9"/>
<organism evidence="11 12">
    <name type="scientific">Methanosarcina lacustris Z-7289</name>
    <dbReference type="NCBI Taxonomy" id="1434111"/>
    <lineage>
        <taxon>Archaea</taxon>
        <taxon>Methanobacteriati</taxon>
        <taxon>Methanobacteriota</taxon>
        <taxon>Stenosarchaea group</taxon>
        <taxon>Methanomicrobia</taxon>
        <taxon>Methanosarcinales</taxon>
        <taxon>Methanosarcinaceae</taxon>
        <taxon>Methanosarcina</taxon>
    </lineage>
</organism>
<dbReference type="RefSeq" id="WP_048127681.1">
    <property type="nucleotide sequence ID" value="NZ_CP009515.1"/>
</dbReference>
<comment type="similarity">
    <text evidence="1 7">Belongs to the DNA polymerase type-B family.</text>
</comment>
<dbReference type="HOGENOM" id="CLU_000203_2_0_2"/>
<feature type="domain" description="DNA-directed DNA polymerase family B exonuclease" evidence="10">
    <location>
        <begin position="120"/>
        <end position="348"/>
    </location>
</feature>
<keyword evidence="7" id="KW-0235">DNA replication</keyword>
<dbReference type="OrthoDB" id="323192at2157"/>
<reference evidence="11 12" key="1">
    <citation type="submission" date="2014-07" db="EMBL/GenBank/DDBJ databases">
        <title>Methanogenic archaea and the global carbon cycle.</title>
        <authorList>
            <person name="Henriksen J.R."/>
            <person name="Luke J."/>
            <person name="Reinhart S."/>
            <person name="Benedict M.N."/>
            <person name="Youngblut N.D."/>
            <person name="Metcalf M.E."/>
            <person name="Whitaker R.J."/>
            <person name="Metcalf W.W."/>
        </authorList>
    </citation>
    <scope>NUCLEOTIDE SEQUENCE [LARGE SCALE GENOMIC DNA]</scope>
    <source>
        <strain evidence="11 12">Z-7289</strain>
    </source>
</reference>
<dbReference type="InterPro" id="IPR050240">
    <property type="entry name" value="DNA_pol_type-B"/>
</dbReference>
<dbReference type="Pfam" id="PF03104">
    <property type="entry name" value="DNA_pol_B_exo1"/>
    <property type="match status" value="1"/>
</dbReference>
<dbReference type="PROSITE" id="PS00116">
    <property type="entry name" value="DNA_POLYMERASE_B"/>
    <property type="match status" value="1"/>
</dbReference>
<dbReference type="Gene3D" id="3.90.1600.10">
    <property type="entry name" value="Palm domain of DNA polymerase"/>
    <property type="match status" value="1"/>
</dbReference>
<dbReference type="PRINTS" id="PR00106">
    <property type="entry name" value="DNAPOLB"/>
</dbReference>
<dbReference type="InterPro" id="IPR023211">
    <property type="entry name" value="DNA_pol_palm_dom_sf"/>
</dbReference>
<keyword evidence="5 7" id="KW-0238">DNA-binding</keyword>
<dbReference type="InterPro" id="IPR042087">
    <property type="entry name" value="DNA_pol_B_thumb"/>
</dbReference>
<evidence type="ECO:0000256" key="5">
    <source>
        <dbReference type="ARBA" id="ARBA00023125"/>
    </source>
</evidence>
<dbReference type="InterPro" id="IPR017964">
    <property type="entry name" value="DNA-dir_DNA_pol_B_CS"/>
</dbReference>
<evidence type="ECO:0000256" key="3">
    <source>
        <dbReference type="ARBA" id="ARBA00022695"/>
    </source>
</evidence>
<feature type="region of interest" description="Disordered" evidence="8">
    <location>
        <begin position="897"/>
        <end position="921"/>
    </location>
</feature>
<keyword evidence="2 7" id="KW-0808">Transferase</keyword>
<dbReference type="Proteomes" id="UP000033072">
    <property type="component" value="Chromosome"/>
</dbReference>
<proteinExistence type="inferred from homology"/>